<dbReference type="GO" id="GO:0003735">
    <property type="term" value="F:structural constituent of ribosome"/>
    <property type="evidence" value="ECO:0007669"/>
    <property type="project" value="InterPro"/>
</dbReference>
<evidence type="ECO:0000313" key="7">
    <source>
        <dbReference type="EMBL" id="KAK3106384.1"/>
    </source>
</evidence>
<dbReference type="PANTHER" id="PTHR21183">
    <property type="entry name" value="RIBOSOMAL PROTEIN L47, MITOCHONDRIAL-RELATED"/>
    <property type="match status" value="1"/>
</dbReference>
<dbReference type="EMBL" id="VSWD01000003">
    <property type="protein sequence ID" value="KAK3106384.1"/>
    <property type="molecule type" value="Genomic_DNA"/>
</dbReference>
<accession>A0AA88YJW7</accession>
<evidence type="ECO:0000256" key="1">
    <source>
        <dbReference type="ARBA" id="ARBA00004173"/>
    </source>
</evidence>
<evidence type="ECO:0000256" key="4">
    <source>
        <dbReference type="ARBA" id="ARBA00023128"/>
    </source>
</evidence>
<keyword evidence="3" id="KW-0689">Ribosomal protein</keyword>
<dbReference type="Pfam" id="PF06984">
    <property type="entry name" value="MRP-L47"/>
    <property type="match status" value="1"/>
</dbReference>
<organism evidence="7 8">
    <name type="scientific">Pinctada imbricata</name>
    <name type="common">Atlantic pearl-oyster</name>
    <name type="synonym">Pinctada martensii</name>
    <dbReference type="NCBI Taxonomy" id="66713"/>
    <lineage>
        <taxon>Eukaryota</taxon>
        <taxon>Metazoa</taxon>
        <taxon>Spiralia</taxon>
        <taxon>Lophotrochozoa</taxon>
        <taxon>Mollusca</taxon>
        <taxon>Bivalvia</taxon>
        <taxon>Autobranchia</taxon>
        <taxon>Pteriomorphia</taxon>
        <taxon>Pterioida</taxon>
        <taxon>Pterioidea</taxon>
        <taxon>Pteriidae</taxon>
        <taxon>Pinctada</taxon>
    </lineage>
</organism>
<evidence type="ECO:0000256" key="2">
    <source>
        <dbReference type="ARBA" id="ARBA00009254"/>
    </source>
</evidence>
<keyword evidence="8" id="KW-1185">Reference proteome</keyword>
<keyword evidence="5" id="KW-0687">Ribonucleoprotein</keyword>
<dbReference type="InterPro" id="IPR038340">
    <property type="entry name" value="MRP-L47_sf"/>
</dbReference>
<dbReference type="InterPro" id="IPR010729">
    <property type="entry name" value="Ribosomal_uL29_mit"/>
</dbReference>
<dbReference type="AlphaFoldDB" id="A0AA88YJW7"/>
<dbReference type="PANTHER" id="PTHR21183:SF18">
    <property type="entry name" value="LARGE RIBOSOMAL SUBUNIT PROTEIN UL29M"/>
    <property type="match status" value="1"/>
</dbReference>
<comment type="subcellular location">
    <subcellularLocation>
        <location evidence="1">Mitochondrion</location>
    </subcellularLocation>
</comment>
<dbReference type="Gene3D" id="6.10.330.20">
    <property type="match status" value="1"/>
</dbReference>
<evidence type="ECO:0000256" key="3">
    <source>
        <dbReference type="ARBA" id="ARBA00022980"/>
    </source>
</evidence>
<gene>
    <name evidence="7" type="ORF">FSP39_018870</name>
</gene>
<comment type="caution">
    <text evidence="7">The sequence shown here is derived from an EMBL/GenBank/DDBJ whole genome shotgun (WGS) entry which is preliminary data.</text>
</comment>
<evidence type="ECO:0000313" key="8">
    <source>
        <dbReference type="Proteomes" id="UP001186944"/>
    </source>
</evidence>
<feature type="non-terminal residue" evidence="7">
    <location>
        <position position="1"/>
    </location>
</feature>
<reference evidence="7" key="1">
    <citation type="submission" date="2019-08" db="EMBL/GenBank/DDBJ databases">
        <title>The improved chromosome-level genome for the pearl oyster Pinctada fucata martensii using PacBio sequencing and Hi-C.</title>
        <authorList>
            <person name="Zheng Z."/>
        </authorList>
    </citation>
    <scope>NUCLEOTIDE SEQUENCE</scope>
    <source>
        <strain evidence="7">ZZ-2019</strain>
        <tissue evidence="7">Adductor muscle</tissue>
    </source>
</reference>
<name>A0AA88YJW7_PINIB</name>
<evidence type="ECO:0000256" key="6">
    <source>
        <dbReference type="ARBA" id="ARBA00035289"/>
    </source>
</evidence>
<dbReference type="GO" id="GO:0005762">
    <property type="term" value="C:mitochondrial large ribosomal subunit"/>
    <property type="evidence" value="ECO:0007669"/>
    <property type="project" value="TreeGrafter"/>
</dbReference>
<dbReference type="Proteomes" id="UP001186944">
    <property type="component" value="Unassembled WGS sequence"/>
</dbReference>
<evidence type="ECO:0000256" key="5">
    <source>
        <dbReference type="ARBA" id="ARBA00023274"/>
    </source>
</evidence>
<comment type="similarity">
    <text evidence="2">Belongs to the universal ribosomal protein uL29 family.</text>
</comment>
<proteinExistence type="inferred from homology"/>
<sequence length="182" mass="22333">SGRPWKLDELRIKSNEDLHKLWYVLLKERNMLLTMSKEYESMVEVFPNPERLDKVDESMRNLLEVVKERDIAYNMLETGETGEPKVRWVRNALGIKYPRTEEEHAVPKEENKEYRLLHSEWEPWMKEYHDQFEEKLRLNHEKRARADRFIRRRLKKEFPHLTNEELDLGLKQHKERNEHNDL</sequence>
<dbReference type="GO" id="GO:0032543">
    <property type="term" value="P:mitochondrial translation"/>
    <property type="evidence" value="ECO:0007669"/>
    <property type="project" value="TreeGrafter"/>
</dbReference>
<keyword evidence="4" id="KW-0496">Mitochondrion</keyword>
<protein>
    <recommendedName>
        <fullName evidence="6">Large ribosomal subunit protein uL29m</fullName>
    </recommendedName>
</protein>